<protein>
    <submittedName>
        <fullName evidence="2">NAD(P)H-binding protein</fullName>
    </submittedName>
</protein>
<dbReference type="PANTHER" id="PTHR12126">
    <property type="entry name" value="NADH-UBIQUINONE OXIDOREDUCTASE 39 KDA SUBUNIT-RELATED"/>
    <property type="match status" value="1"/>
</dbReference>
<dbReference type="GO" id="GO:0044877">
    <property type="term" value="F:protein-containing complex binding"/>
    <property type="evidence" value="ECO:0007669"/>
    <property type="project" value="TreeGrafter"/>
</dbReference>
<dbReference type="SUPFAM" id="SSF51735">
    <property type="entry name" value="NAD(P)-binding Rossmann-fold domains"/>
    <property type="match status" value="1"/>
</dbReference>
<dbReference type="EMBL" id="WMKA01000011">
    <property type="protein sequence ID" value="MTG88664.1"/>
    <property type="molecule type" value="Genomic_DNA"/>
</dbReference>
<gene>
    <name evidence="2" type="ORF">GJV82_06850</name>
    <name evidence="3" type="ORF">GYH36_03220</name>
</gene>
<evidence type="ECO:0000313" key="2">
    <source>
        <dbReference type="EMBL" id="MTG88664.1"/>
    </source>
</evidence>
<reference evidence="3 5" key="3">
    <citation type="journal article" date="2021" name="Arch. Microbiol.">
        <title>Cellulosimicrobium fucosivorans sp. nov., isolated from San Elijo Lagoon, contains a fucose metabolic pathway linked to carotenoid production.</title>
        <authorList>
            <person name="Aviles F.A."/>
            <person name="Kyndt J.A."/>
        </authorList>
    </citation>
    <scope>NUCLEOTIDE SEQUENCE [LARGE SCALE GENOMIC DNA]</scope>
    <source>
        <strain evidence="3 5">SE3</strain>
    </source>
</reference>
<dbReference type="EMBL" id="JAAFAN010000007">
    <property type="protein sequence ID" value="NDO88487.1"/>
    <property type="molecule type" value="Genomic_DNA"/>
</dbReference>
<evidence type="ECO:0000259" key="1">
    <source>
        <dbReference type="Pfam" id="PF13460"/>
    </source>
</evidence>
<keyword evidence="5" id="KW-1185">Reference proteome</keyword>
<organism evidence="2 4">
    <name type="scientific">Cellulosimicrobium composti</name>
    <dbReference type="NCBI Taxonomy" id="2672572"/>
    <lineage>
        <taxon>Bacteria</taxon>
        <taxon>Bacillati</taxon>
        <taxon>Actinomycetota</taxon>
        <taxon>Actinomycetes</taxon>
        <taxon>Micrococcales</taxon>
        <taxon>Promicromonosporaceae</taxon>
        <taxon>Cellulosimicrobium</taxon>
    </lineage>
</organism>
<dbReference type="InterPro" id="IPR051207">
    <property type="entry name" value="ComplexI_NDUFA9_subunit"/>
</dbReference>
<name>A0A6N7ZGT2_9MICO</name>
<dbReference type="AlphaFoldDB" id="A0A6N7ZGT2"/>
<dbReference type="Gene3D" id="3.40.50.720">
    <property type="entry name" value="NAD(P)-binding Rossmann-like Domain"/>
    <property type="match status" value="1"/>
</dbReference>
<dbReference type="InterPro" id="IPR016040">
    <property type="entry name" value="NAD(P)-bd_dom"/>
</dbReference>
<evidence type="ECO:0000313" key="4">
    <source>
        <dbReference type="Proteomes" id="UP000440668"/>
    </source>
</evidence>
<sequence length="256" mass="26491">MRIAVTGGTGTIGRHVVAELSARGHEVRTLSRHAEHYPVDVTTGTGLAAALDGIEVVVDASNASTPVARARATLVGGTQRLLAAERDAGVRHHVVVSIVGCHDVPMAYYRVKVEQEEAVAAGGVPWTVVAATQFHEFVAGTLAGAASRGVVPLLRAAVQPVAAAEAAAAVADAATREPQDGTTSVTGPEVLDLRDAARAWRAATGSRALPLRVPLPGALGRALRTGALVDPHPDARGTTTFRDWLAVQRTLRASAR</sequence>
<reference evidence="3" key="2">
    <citation type="submission" date="2020-01" db="EMBL/GenBank/DDBJ databases">
        <authorList>
            <person name="Aviles F."/>
            <person name="Meyer T.E."/>
            <person name="Kyndt J.A."/>
        </authorList>
    </citation>
    <scope>NUCLEOTIDE SEQUENCE</scope>
    <source>
        <strain evidence="3">SE3</strain>
    </source>
</reference>
<dbReference type="PANTHER" id="PTHR12126:SF11">
    <property type="entry name" value="NADH DEHYDROGENASE [UBIQUINONE] 1 ALPHA SUBCOMPLEX SUBUNIT 9, MITOCHONDRIAL"/>
    <property type="match status" value="1"/>
</dbReference>
<evidence type="ECO:0000313" key="5">
    <source>
        <dbReference type="Proteomes" id="UP000471672"/>
    </source>
</evidence>
<dbReference type="Proteomes" id="UP000471672">
    <property type="component" value="Unassembled WGS sequence"/>
</dbReference>
<proteinExistence type="predicted"/>
<dbReference type="RefSeq" id="WP_115943249.1">
    <property type="nucleotide sequence ID" value="NZ_JBISAF010000015.1"/>
</dbReference>
<dbReference type="InterPro" id="IPR036291">
    <property type="entry name" value="NAD(P)-bd_dom_sf"/>
</dbReference>
<reference evidence="2 4" key="1">
    <citation type="submission" date="2019-11" db="EMBL/GenBank/DDBJ databases">
        <title>Cellulosimicrobium composti sp. nov. isolated from a compost.</title>
        <authorList>
            <person name="Yang Y."/>
        </authorList>
    </citation>
    <scope>NUCLEOTIDE SEQUENCE [LARGE SCALE GENOMIC DNA]</scope>
    <source>
        <strain evidence="2 4">BIT-GX5</strain>
    </source>
</reference>
<comment type="caution">
    <text evidence="2">The sequence shown here is derived from an EMBL/GenBank/DDBJ whole genome shotgun (WGS) entry which is preliminary data.</text>
</comment>
<dbReference type="Pfam" id="PF13460">
    <property type="entry name" value="NAD_binding_10"/>
    <property type="match status" value="1"/>
</dbReference>
<feature type="domain" description="NAD(P)-binding" evidence="1">
    <location>
        <begin position="7"/>
        <end position="136"/>
    </location>
</feature>
<evidence type="ECO:0000313" key="3">
    <source>
        <dbReference type="EMBL" id="NDO88487.1"/>
    </source>
</evidence>
<dbReference type="Proteomes" id="UP000440668">
    <property type="component" value="Unassembled WGS sequence"/>
</dbReference>
<accession>A0A6N7ZGT2</accession>